<sequence length="76" mass="8398">MAVSSVQVAITILLVTTWFILAVWALFRSRRSSQRARAARAWALRLRALISTTPGAISWRRGMSPSVQVAARLAFA</sequence>
<dbReference type="EMBL" id="CP039704">
    <property type="protein sequence ID" value="QCI78855.1"/>
    <property type="molecule type" value="Genomic_DNA"/>
</dbReference>
<name>A0A4D7C5I9_9SPHN</name>
<evidence type="ECO:0000256" key="1">
    <source>
        <dbReference type="SAM" id="Phobius"/>
    </source>
</evidence>
<dbReference type="Proteomes" id="UP000298714">
    <property type="component" value="Chromosome"/>
</dbReference>
<evidence type="ECO:0000313" key="3">
    <source>
        <dbReference type="Proteomes" id="UP000298714"/>
    </source>
</evidence>
<dbReference type="RefSeq" id="WP_222873629.1">
    <property type="nucleotide sequence ID" value="NZ_CP039704.1"/>
</dbReference>
<accession>A0A4D7C5I9</accession>
<keyword evidence="1" id="KW-1133">Transmembrane helix</keyword>
<feature type="transmembrane region" description="Helical" evidence="1">
    <location>
        <begin position="6"/>
        <end position="27"/>
    </location>
</feature>
<keyword evidence="3" id="KW-1185">Reference proteome</keyword>
<keyword evidence="1" id="KW-0472">Membrane</keyword>
<dbReference type="AlphaFoldDB" id="A0A4D7C5I9"/>
<keyword evidence="1" id="KW-0812">Transmembrane</keyword>
<gene>
    <name evidence="2" type="ORF">E6W36_02300</name>
</gene>
<proteinExistence type="predicted"/>
<reference evidence="3" key="1">
    <citation type="submission" date="2019-04" db="EMBL/GenBank/DDBJ databases">
        <title>Complete genome sequence of Sphingomonas sp. W1-2-3.</title>
        <authorList>
            <person name="Im W.T."/>
        </authorList>
    </citation>
    <scope>NUCLEOTIDE SEQUENCE [LARGE SCALE GENOMIC DNA]</scope>
    <source>
        <strain evidence="3">W1-2-3</strain>
    </source>
</reference>
<dbReference type="KEGG" id="hgn:E6W36_02300"/>
<evidence type="ECO:0000313" key="2">
    <source>
        <dbReference type="EMBL" id="QCI78855.1"/>
    </source>
</evidence>
<protein>
    <submittedName>
        <fullName evidence="2">Uncharacterized protein</fullName>
    </submittedName>
</protein>
<organism evidence="2 3">
    <name type="scientific">Hankyongella ginsenosidimutans</name>
    <dbReference type="NCBI Taxonomy" id="1763828"/>
    <lineage>
        <taxon>Bacteria</taxon>
        <taxon>Pseudomonadati</taxon>
        <taxon>Pseudomonadota</taxon>
        <taxon>Alphaproteobacteria</taxon>
        <taxon>Sphingomonadales</taxon>
        <taxon>Sphingomonadaceae</taxon>
        <taxon>Hankyongella</taxon>
    </lineage>
</organism>